<gene>
    <name evidence="2" type="ORF">SKAU_G00222160</name>
</gene>
<evidence type="ECO:0000256" key="1">
    <source>
        <dbReference type="SAM" id="MobiDB-lite"/>
    </source>
</evidence>
<evidence type="ECO:0000313" key="2">
    <source>
        <dbReference type="EMBL" id="KAJ8354649.1"/>
    </source>
</evidence>
<protein>
    <submittedName>
        <fullName evidence="2">Uncharacterized protein</fullName>
    </submittedName>
</protein>
<keyword evidence="3" id="KW-1185">Reference proteome</keyword>
<dbReference type="Proteomes" id="UP001152622">
    <property type="component" value="Chromosome 7"/>
</dbReference>
<evidence type="ECO:0000313" key="3">
    <source>
        <dbReference type="Proteomes" id="UP001152622"/>
    </source>
</evidence>
<name>A0A9Q1IVL5_SYNKA</name>
<dbReference type="AlphaFoldDB" id="A0A9Q1IVL5"/>
<sequence>MIIPPPPKIRINSNPRRNGHPRHLGTDWTVSAPQRRPNHVFVGNIPGCLLWVQKRGLVGQARIVPQTIFRGPEEAFCREGSAAALCESGTEPDPHSPTCPDMELAHVCNEDGFEGKPTPKTGGKQGAVGEMGDWNSSQDSTPTRRPVPIFALQESVQEA</sequence>
<dbReference type="EMBL" id="JAINUF010000007">
    <property type="protein sequence ID" value="KAJ8354649.1"/>
    <property type="molecule type" value="Genomic_DNA"/>
</dbReference>
<feature type="region of interest" description="Disordered" evidence="1">
    <location>
        <begin position="113"/>
        <end position="159"/>
    </location>
</feature>
<organism evidence="2 3">
    <name type="scientific">Synaphobranchus kaupii</name>
    <name type="common">Kaup's arrowtooth eel</name>
    <dbReference type="NCBI Taxonomy" id="118154"/>
    <lineage>
        <taxon>Eukaryota</taxon>
        <taxon>Metazoa</taxon>
        <taxon>Chordata</taxon>
        <taxon>Craniata</taxon>
        <taxon>Vertebrata</taxon>
        <taxon>Euteleostomi</taxon>
        <taxon>Actinopterygii</taxon>
        <taxon>Neopterygii</taxon>
        <taxon>Teleostei</taxon>
        <taxon>Anguilliformes</taxon>
        <taxon>Synaphobranchidae</taxon>
        <taxon>Synaphobranchus</taxon>
    </lineage>
</organism>
<proteinExistence type="predicted"/>
<feature type="compositionally biased region" description="Polar residues" evidence="1">
    <location>
        <begin position="134"/>
        <end position="143"/>
    </location>
</feature>
<feature type="region of interest" description="Disordered" evidence="1">
    <location>
        <begin position="1"/>
        <end position="28"/>
    </location>
</feature>
<comment type="caution">
    <text evidence="2">The sequence shown here is derived from an EMBL/GenBank/DDBJ whole genome shotgun (WGS) entry which is preliminary data.</text>
</comment>
<accession>A0A9Q1IVL5</accession>
<reference evidence="2" key="1">
    <citation type="journal article" date="2023" name="Science">
        <title>Genome structures resolve the early diversification of teleost fishes.</title>
        <authorList>
            <person name="Parey E."/>
            <person name="Louis A."/>
            <person name="Montfort J."/>
            <person name="Bouchez O."/>
            <person name="Roques C."/>
            <person name="Iampietro C."/>
            <person name="Lluch J."/>
            <person name="Castinel A."/>
            <person name="Donnadieu C."/>
            <person name="Desvignes T."/>
            <person name="Floi Bucao C."/>
            <person name="Jouanno E."/>
            <person name="Wen M."/>
            <person name="Mejri S."/>
            <person name="Dirks R."/>
            <person name="Jansen H."/>
            <person name="Henkel C."/>
            <person name="Chen W.J."/>
            <person name="Zahm M."/>
            <person name="Cabau C."/>
            <person name="Klopp C."/>
            <person name="Thompson A.W."/>
            <person name="Robinson-Rechavi M."/>
            <person name="Braasch I."/>
            <person name="Lecointre G."/>
            <person name="Bobe J."/>
            <person name="Postlethwait J.H."/>
            <person name="Berthelot C."/>
            <person name="Roest Crollius H."/>
            <person name="Guiguen Y."/>
        </authorList>
    </citation>
    <scope>NUCLEOTIDE SEQUENCE</scope>
    <source>
        <strain evidence="2">WJC10195</strain>
    </source>
</reference>